<dbReference type="OrthoDB" id="5120536at2"/>
<keyword evidence="1" id="KW-0812">Transmembrane</keyword>
<comment type="caution">
    <text evidence="2">The sequence shown here is derived from an EMBL/GenBank/DDBJ whole genome shotgun (WGS) entry which is preliminary data.</text>
</comment>
<proteinExistence type="predicted"/>
<dbReference type="AlphaFoldDB" id="A0A4S4FPV5"/>
<feature type="transmembrane region" description="Helical" evidence="1">
    <location>
        <begin position="33"/>
        <end position="53"/>
    </location>
</feature>
<evidence type="ECO:0000256" key="1">
    <source>
        <dbReference type="SAM" id="Phobius"/>
    </source>
</evidence>
<sequence>MRKYILNGSIISAIVSSWSTVRTGAQGQRDWRFYLSVAASILTLVVAFGTVHIESQEKQD</sequence>
<evidence type="ECO:0000313" key="2">
    <source>
        <dbReference type="EMBL" id="THG31842.1"/>
    </source>
</evidence>
<gene>
    <name evidence="2" type="ORF">E6C64_07270</name>
</gene>
<dbReference type="EMBL" id="SSSM01000003">
    <property type="protein sequence ID" value="THG31842.1"/>
    <property type="molecule type" value="Genomic_DNA"/>
</dbReference>
<evidence type="ECO:0000313" key="3">
    <source>
        <dbReference type="Proteomes" id="UP000309133"/>
    </source>
</evidence>
<keyword evidence="1" id="KW-1133">Transmembrane helix</keyword>
<name>A0A4S4FPV5_9MICO</name>
<dbReference type="Proteomes" id="UP000309133">
    <property type="component" value="Unassembled WGS sequence"/>
</dbReference>
<reference evidence="2 3" key="1">
    <citation type="submission" date="2019-04" db="EMBL/GenBank/DDBJ databases">
        <authorList>
            <person name="Jiang L."/>
        </authorList>
    </citation>
    <scope>NUCLEOTIDE SEQUENCE [LARGE SCALE GENOMIC DNA]</scope>
    <source>
        <strain evidence="2 3">YIM 131853</strain>
    </source>
</reference>
<organism evidence="2 3">
    <name type="scientific">Naasia lichenicola</name>
    <dbReference type="NCBI Taxonomy" id="2565933"/>
    <lineage>
        <taxon>Bacteria</taxon>
        <taxon>Bacillati</taxon>
        <taxon>Actinomycetota</taxon>
        <taxon>Actinomycetes</taxon>
        <taxon>Micrococcales</taxon>
        <taxon>Microbacteriaceae</taxon>
        <taxon>Naasia</taxon>
    </lineage>
</organism>
<keyword evidence="3" id="KW-1185">Reference proteome</keyword>
<protein>
    <submittedName>
        <fullName evidence="2">Uncharacterized protein</fullName>
    </submittedName>
</protein>
<keyword evidence="1" id="KW-0472">Membrane</keyword>
<accession>A0A4S4FPV5</accession>
<dbReference type="RefSeq" id="WP_136426962.1">
    <property type="nucleotide sequence ID" value="NZ_SSSM01000003.1"/>
</dbReference>